<gene>
    <name evidence="1" type="ORF">E2C01_003430</name>
</gene>
<accession>A0A5B7CNT8</accession>
<evidence type="ECO:0000313" key="1">
    <source>
        <dbReference type="EMBL" id="MPC10788.1"/>
    </source>
</evidence>
<comment type="caution">
    <text evidence="1">The sequence shown here is derived from an EMBL/GenBank/DDBJ whole genome shotgun (WGS) entry which is preliminary data.</text>
</comment>
<dbReference type="Proteomes" id="UP000324222">
    <property type="component" value="Unassembled WGS sequence"/>
</dbReference>
<sequence length="128" mass="14547">METGEPYGPLFPLYIRLGYAQTNICDSQAHIYFEWLGLNALEGYFMRKKRRCLSATLQLPIPQITSCLFPNSKMSSTTAHHPPPTSNEQVHLRMDCQVEGRHHHITVGCHNRHIVDDDGSIGTLRDNT</sequence>
<reference evidence="1 2" key="1">
    <citation type="submission" date="2019-05" db="EMBL/GenBank/DDBJ databases">
        <title>Another draft genome of Portunus trituberculatus and its Hox gene families provides insights of decapod evolution.</title>
        <authorList>
            <person name="Jeong J.-H."/>
            <person name="Song I."/>
            <person name="Kim S."/>
            <person name="Choi T."/>
            <person name="Kim D."/>
            <person name="Ryu S."/>
            <person name="Kim W."/>
        </authorList>
    </citation>
    <scope>NUCLEOTIDE SEQUENCE [LARGE SCALE GENOMIC DNA]</scope>
    <source>
        <tissue evidence="1">Muscle</tissue>
    </source>
</reference>
<proteinExistence type="predicted"/>
<protein>
    <submittedName>
        <fullName evidence="1">Uncharacterized protein</fullName>
    </submittedName>
</protein>
<evidence type="ECO:0000313" key="2">
    <source>
        <dbReference type="Proteomes" id="UP000324222"/>
    </source>
</evidence>
<dbReference type="AlphaFoldDB" id="A0A5B7CNT8"/>
<organism evidence="1 2">
    <name type="scientific">Portunus trituberculatus</name>
    <name type="common">Swimming crab</name>
    <name type="synonym">Neptunus trituberculatus</name>
    <dbReference type="NCBI Taxonomy" id="210409"/>
    <lineage>
        <taxon>Eukaryota</taxon>
        <taxon>Metazoa</taxon>
        <taxon>Ecdysozoa</taxon>
        <taxon>Arthropoda</taxon>
        <taxon>Crustacea</taxon>
        <taxon>Multicrustacea</taxon>
        <taxon>Malacostraca</taxon>
        <taxon>Eumalacostraca</taxon>
        <taxon>Eucarida</taxon>
        <taxon>Decapoda</taxon>
        <taxon>Pleocyemata</taxon>
        <taxon>Brachyura</taxon>
        <taxon>Eubrachyura</taxon>
        <taxon>Portunoidea</taxon>
        <taxon>Portunidae</taxon>
        <taxon>Portuninae</taxon>
        <taxon>Portunus</taxon>
    </lineage>
</organism>
<dbReference type="EMBL" id="VSRR010000130">
    <property type="protein sequence ID" value="MPC10788.1"/>
    <property type="molecule type" value="Genomic_DNA"/>
</dbReference>
<name>A0A5B7CNT8_PORTR</name>
<keyword evidence="2" id="KW-1185">Reference proteome</keyword>